<dbReference type="EMBL" id="JAAQYH010000018">
    <property type="protein sequence ID" value="NNA76533.1"/>
    <property type="molecule type" value="Genomic_DNA"/>
</dbReference>
<evidence type="ECO:0000313" key="1">
    <source>
        <dbReference type="EMBL" id="NNA76533.1"/>
    </source>
</evidence>
<sequence length="1022" mass="112336">MRAMPVCWSPSRVREVINPEAESVPDSVFRAIHTDYQLKVAEPVGTSFQQLQSGSYRDLAPHDLLKEFLRPERPHVQVAIIGRSGSGKSHLIHWMNLHLHSNESRLVLLIPKAGTSLRAILEMIIGKLPVAAQVRFIEELNRVGDATTTPEGQKLRLLNEIALAIREDTPRFQSGDEAEVEDELIRALPAVFEDPFLRSQYYLKDGSIVASIVDHVFAAPTTYRRMDERYHFSTDDLPTGGSDFSNASSLARNAINTIYLDEALYKPMAVDIINRNLNTAITRTLSFSGDRLIQLMVSLRQHLKKEGRDLILLIEDFARLQGIDRALMQALLTQGDEEMCQIRWAIAVTTGFFESIAATVYTRMTYFVDMDRSVGMSTDGASRRRSLANFTARYLNAVRLGRPVLDAWHRQSTDSRELSPNACEACQSKGECHAAFGTAGEEIGLYPFTETALWEMASRVDEQIEAGFNPRVLQSAVLTKVLDNYAPSLEACVFPPRALLENLNGLRYLRAQDRGRLETVFPEDGGRLVAALELWDTSGQLINLPEGIRKAFSLPLLPANLASFVPEKPSDYDQSAPSEAAKAASASKEIQFLEQWARGGMLDQGFANTLRVKLFSSIADAIDWDGIGLERSYYVAATGSAKPFRQLSIQLLRQPTQSAISAVTLNIPPSNASEAEVALTATALQGLFEAERNDGSWDFPGGMEKLALFLEYLEKWVSEVTAQLRHIVQATDSWSPVAAAIELLAVGAALSGKLKEGSSYEEQLVACLQQWPAEIAAVSAELRNIYERISKRREKLVALVRSTISASKGGRTGALIDPQPIIAALKSIRGENWSLVQTPPATSSYGELQEIADLYTVVANGIPPAAAAERARRLAWLTVVRDAFGPTPQRSIILTNLNGVHDLVIGLGIGGRYANEFKAALTEFGAVQFDDALNAFSALESVENPTSSLPTYGRGRVNAITVTDNLIKYTQLVLQNAESGLDVRIQTAKSKNGNLDSDLAKIRQALTALTNLLGETEENHVA</sequence>
<dbReference type="Proteomes" id="UP000535954">
    <property type="component" value="Unassembled WGS sequence"/>
</dbReference>
<reference evidence="1 2" key="1">
    <citation type="journal article" date="2020" name="Front. Microbiol.">
        <title>Genetic Organization of the aprX-lipA2 Operon Affects the Proteolytic Potential of Pseudomonas Species in Milk.</title>
        <authorList>
            <person name="Maier C."/>
            <person name="Huptas C."/>
            <person name="von Neubeck M."/>
            <person name="Scherer S."/>
            <person name="Wenning M."/>
            <person name="Lucking G."/>
        </authorList>
    </citation>
    <scope>NUCLEOTIDE SEQUENCE [LARGE SCALE GENOMIC DNA]</scope>
    <source>
        <strain evidence="1 2">WS 5405</strain>
    </source>
</reference>
<evidence type="ECO:0000313" key="2">
    <source>
        <dbReference type="Proteomes" id="UP000535954"/>
    </source>
</evidence>
<comment type="caution">
    <text evidence="1">The sequence shown here is derived from an EMBL/GenBank/DDBJ whole genome shotgun (WGS) entry which is preliminary data.</text>
</comment>
<accession>A0A7Y1QDW6</accession>
<proteinExistence type="predicted"/>
<evidence type="ECO:0008006" key="3">
    <source>
        <dbReference type="Google" id="ProtNLM"/>
    </source>
</evidence>
<dbReference type="InterPro" id="IPR027417">
    <property type="entry name" value="P-loop_NTPase"/>
</dbReference>
<dbReference type="RefSeq" id="WP_169900436.1">
    <property type="nucleotide sequence ID" value="NZ_JAAQYH010000018.1"/>
</dbReference>
<dbReference type="NCBIfam" id="NF041065">
    <property type="entry name" value="DpdH"/>
    <property type="match status" value="1"/>
</dbReference>
<dbReference type="SUPFAM" id="SSF52540">
    <property type="entry name" value="P-loop containing nucleoside triphosphate hydrolases"/>
    <property type="match status" value="1"/>
</dbReference>
<protein>
    <recommendedName>
        <fullName evidence="3">ATP-binding protein</fullName>
    </recommendedName>
</protein>
<dbReference type="AlphaFoldDB" id="A0A7Y1QDW6"/>
<organism evidence="1 2">
    <name type="scientific">Pseudomonas lactis</name>
    <dbReference type="NCBI Taxonomy" id="1615674"/>
    <lineage>
        <taxon>Bacteria</taxon>
        <taxon>Pseudomonadati</taxon>
        <taxon>Pseudomonadota</taxon>
        <taxon>Gammaproteobacteria</taxon>
        <taxon>Pseudomonadales</taxon>
        <taxon>Pseudomonadaceae</taxon>
        <taxon>Pseudomonas</taxon>
    </lineage>
</organism>
<name>A0A7Y1QDW6_9PSED</name>
<gene>
    <name evidence="1" type="ORF">HBO13_28255</name>
</gene>